<evidence type="ECO:0000313" key="4">
    <source>
        <dbReference type="EMBL" id="EZH71561.1"/>
    </source>
</evidence>
<dbReference type="GO" id="GO:0046872">
    <property type="term" value="F:metal ion binding"/>
    <property type="evidence" value="ECO:0007669"/>
    <property type="project" value="UniProtKB-KW"/>
</dbReference>
<dbReference type="EMBL" id="AQRA01000014">
    <property type="protein sequence ID" value="EZH71561.1"/>
    <property type="molecule type" value="Genomic_DNA"/>
</dbReference>
<evidence type="ECO:0008006" key="6">
    <source>
        <dbReference type="Google" id="ProtNLM"/>
    </source>
</evidence>
<feature type="binding site" evidence="3">
    <location>
        <position position="136"/>
    </location>
    <ligand>
        <name>a divalent metal cation</name>
        <dbReference type="ChEBI" id="CHEBI:60240"/>
    </ligand>
</feature>
<protein>
    <recommendedName>
        <fullName evidence="6">Damage-inducible protein DinB</fullName>
    </recommendedName>
</protein>
<name>A0A023BNM2_9FLAO</name>
<reference evidence="4 5" key="1">
    <citation type="submission" date="2014-04" db="EMBL/GenBank/DDBJ databases">
        <title>Aquimarina sp. 22II-S11-z7 Genome Sequencing.</title>
        <authorList>
            <person name="Lai Q."/>
        </authorList>
    </citation>
    <scope>NUCLEOTIDE SEQUENCE [LARGE SCALE GENOMIC DNA]</scope>
    <source>
        <strain evidence="4 5">22II-S11-z7</strain>
    </source>
</reference>
<evidence type="ECO:0000256" key="3">
    <source>
        <dbReference type="PIRSR" id="PIRSR607837-1"/>
    </source>
</evidence>
<gene>
    <name evidence="4" type="ORF">ATO12_07060</name>
</gene>
<dbReference type="InterPro" id="IPR007837">
    <property type="entry name" value="DinB"/>
</dbReference>
<comment type="caution">
    <text evidence="4">The sequence shown here is derived from an EMBL/GenBank/DDBJ whole genome shotgun (WGS) entry which is preliminary data.</text>
</comment>
<dbReference type="Gene3D" id="1.20.120.450">
    <property type="entry name" value="dinb family like domain"/>
    <property type="match status" value="1"/>
</dbReference>
<accession>A0A023BNM2</accession>
<dbReference type="AlphaFoldDB" id="A0A023BNM2"/>
<comment type="similarity">
    <text evidence="1">Belongs to the DinB family.</text>
</comment>
<dbReference type="OrthoDB" id="119432at2"/>
<evidence type="ECO:0000256" key="1">
    <source>
        <dbReference type="ARBA" id="ARBA00008635"/>
    </source>
</evidence>
<dbReference type="eggNOG" id="COG2318">
    <property type="taxonomic scope" value="Bacteria"/>
</dbReference>
<feature type="binding site" evidence="3">
    <location>
        <position position="132"/>
    </location>
    <ligand>
        <name>a divalent metal cation</name>
        <dbReference type="ChEBI" id="CHEBI:60240"/>
    </ligand>
</feature>
<dbReference type="RefSeq" id="WP_034247172.1">
    <property type="nucleotide sequence ID" value="NZ_AQRA01000014.1"/>
</dbReference>
<organism evidence="4 5">
    <name type="scientific">Aquimarina atlantica</name>
    <dbReference type="NCBI Taxonomy" id="1317122"/>
    <lineage>
        <taxon>Bacteria</taxon>
        <taxon>Pseudomonadati</taxon>
        <taxon>Bacteroidota</taxon>
        <taxon>Flavobacteriia</taxon>
        <taxon>Flavobacteriales</taxon>
        <taxon>Flavobacteriaceae</taxon>
        <taxon>Aquimarina</taxon>
    </lineage>
</organism>
<sequence length="165" mass="18940">MSATSLLIEMEQEFVSTKNLLGILPEDRLHYKPHEKAMPLGQLAFHVATIPGRNLRFALDGQVETEVIVKHPTPVSKAEILIAFEESMNSVRALLKEEDTSWLKNDWKLLKSQNPIAEMPTYTFIRTFVLNHWYHHRGELTTYLRILNKKLPSIYGPTADVNPFA</sequence>
<evidence type="ECO:0000313" key="5">
    <source>
        <dbReference type="Proteomes" id="UP000023541"/>
    </source>
</evidence>
<keyword evidence="2 3" id="KW-0479">Metal-binding</keyword>
<dbReference type="Pfam" id="PF05163">
    <property type="entry name" value="DinB"/>
    <property type="match status" value="1"/>
</dbReference>
<dbReference type="STRING" id="1317122.ATO12_07060"/>
<dbReference type="Proteomes" id="UP000023541">
    <property type="component" value="Unassembled WGS sequence"/>
</dbReference>
<proteinExistence type="inferred from homology"/>
<keyword evidence="5" id="KW-1185">Reference proteome</keyword>
<dbReference type="InterPro" id="IPR034660">
    <property type="entry name" value="DinB/YfiT-like"/>
</dbReference>
<evidence type="ECO:0000256" key="2">
    <source>
        <dbReference type="ARBA" id="ARBA00022723"/>
    </source>
</evidence>
<feature type="binding site" evidence="3">
    <location>
        <position position="46"/>
    </location>
    <ligand>
        <name>a divalent metal cation</name>
        <dbReference type="ChEBI" id="CHEBI:60240"/>
    </ligand>
</feature>
<dbReference type="SUPFAM" id="SSF109854">
    <property type="entry name" value="DinB/YfiT-like putative metalloenzymes"/>
    <property type="match status" value="1"/>
</dbReference>